<evidence type="ECO:0000256" key="3">
    <source>
        <dbReference type="ARBA" id="ARBA00022692"/>
    </source>
</evidence>
<keyword evidence="8" id="KW-1185">Reference proteome</keyword>
<evidence type="ECO:0000313" key="7">
    <source>
        <dbReference type="EMBL" id="CEP63650.1"/>
    </source>
</evidence>
<dbReference type="GeneID" id="34687167"/>
<dbReference type="InterPro" id="IPR007014">
    <property type="entry name" value="FUN14"/>
</dbReference>
<evidence type="ECO:0000256" key="2">
    <source>
        <dbReference type="ARBA" id="ARBA00009160"/>
    </source>
</evidence>
<dbReference type="Proteomes" id="UP000054304">
    <property type="component" value="Unassembled WGS sequence"/>
</dbReference>
<gene>
    <name evidence="7" type="ORF">LALA0_S08e07470g</name>
</gene>
<dbReference type="RefSeq" id="XP_022629863.1">
    <property type="nucleotide sequence ID" value="XM_022771266.1"/>
</dbReference>
<protein>
    <submittedName>
        <fullName evidence="7">LALA0S08e07470g1_1</fullName>
    </submittedName>
</protein>
<dbReference type="GO" id="GO:0016020">
    <property type="term" value="C:membrane"/>
    <property type="evidence" value="ECO:0007669"/>
    <property type="project" value="UniProtKB-SubCell"/>
</dbReference>
<keyword evidence="4 6" id="KW-1133">Transmembrane helix</keyword>
<comment type="subcellular location">
    <subcellularLocation>
        <location evidence="1">Membrane</location>
    </subcellularLocation>
</comment>
<keyword evidence="3 6" id="KW-0812">Transmembrane</keyword>
<evidence type="ECO:0000256" key="6">
    <source>
        <dbReference type="SAM" id="Phobius"/>
    </source>
</evidence>
<reference evidence="7 8" key="1">
    <citation type="submission" date="2014-12" db="EMBL/GenBank/DDBJ databases">
        <authorList>
            <person name="Neuveglise Cecile"/>
        </authorList>
    </citation>
    <scope>NUCLEOTIDE SEQUENCE [LARGE SCALE GENOMIC DNA]</scope>
    <source>
        <strain evidence="7 8">CBS 12615</strain>
    </source>
</reference>
<organism evidence="7 8">
    <name type="scientific">Lachancea lanzarotensis</name>
    <dbReference type="NCBI Taxonomy" id="1245769"/>
    <lineage>
        <taxon>Eukaryota</taxon>
        <taxon>Fungi</taxon>
        <taxon>Dikarya</taxon>
        <taxon>Ascomycota</taxon>
        <taxon>Saccharomycotina</taxon>
        <taxon>Saccharomycetes</taxon>
        <taxon>Saccharomycetales</taxon>
        <taxon>Saccharomycetaceae</taxon>
        <taxon>Lachancea</taxon>
    </lineage>
</organism>
<evidence type="ECO:0000256" key="5">
    <source>
        <dbReference type="ARBA" id="ARBA00023136"/>
    </source>
</evidence>
<dbReference type="STRING" id="1245769.A0A0C7MUW9"/>
<proteinExistence type="inferred from homology"/>
<feature type="transmembrane region" description="Helical" evidence="6">
    <location>
        <begin position="108"/>
        <end position="140"/>
    </location>
</feature>
<dbReference type="EMBL" id="LN736367">
    <property type="protein sequence ID" value="CEP63650.1"/>
    <property type="molecule type" value="Genomic_DNA"/>
</dbReference>
<dbReference type="AlphaFoldDB" id="A0A0C7MUW9"/>
<dbReference type="Pfam" id="PF04930">
    <property type="entry name" value="FUN14"/>
    <property type="match status" value="1"/>
</dbReference>
<name>A0A0C7MUW9_9SACH</name>
<dbReference type="OrthoDB" id="3990500at2759"/>
<dbReference type="HOGENOM" id="CLU_103433_1_0_1"/>
<evidence type="ECO:0000256" key="1">
    <source>
        <dbReference type="ARBA" id="ARBA00004370"/>
    </source>
</evidence>
<keyword evidence="5 6" id="KW-0472">Membrane</keyword>
<evidence type="ECO:0000313" key="8">
    <source>
        <dbReference type="Proteomes" id="UP000054304"/>
    </source>
</evidence>
<comment type="similarity">
    <text evidence="2">Belongs to the FUN14 family.</text>
</comment>
<sequence length="196" mass="21819">MNFMRPLYARNFAGMQLKKLVNVPFRFNSTHSFVHRPARIPISITPIVAGLTGSVFLAAGFSHYSGQNAIKNDTILDVKQRHQTLPDEIGSPVHIVENKVRKLNYRQLCLGSVIGVVAGVLVGKISTALVFITACGLLGIQWLENRGLVDKRSTWMLSKYVLRTGKESVDVNTLIWDRPSFKIPFLLTFVLAAVNI</sequence>
<accession>A0A0C7MUW9</accession>
<evidence type="ECO:0000256" key="4">
    <source>
        <dbReference type="ARBA" id="ARBA00022989"/>
    </source>
</evidence>